<dbReference type="GeneID" id="19114799"/>
<evidence type="ECO:0000313" key="1">
    <source>
        <dbReference type="EMBL" id="EMC96662.1"/>
    </source>
</evidence>
<accession>M2LQF4</accession>
<keyword evidence="2" id="KW-1185">Reference proteome</keyword>
<dbReference type="EMBL" id="KB445555">
    <property type="protein sequence ID" value="EMC96662.1"/>
    <property type="molecule type" value="Genomic_DNA"/>
</dbReference>
<proteinExistence type="predicted"/>
<sequence>MLGLGRCLSPLKPDSVEERGLAYLNDASQQYASVAKAEVDRSAPVAVTYRVNTCLDIEPGRPRQSGGFEHKS</sequence>
<evidence type="ECO:0000313" key="2">
    <source>
        <dbReference type="Proteomes" id="UP000011761"/>
    </source>
</evidence>
<dbReference type="RefSeq" id="XP_007676624.1">
    <property type="nucleotide sequence ID" value="XM_007678434.1"/>
</dbReference>
<gene>
    <name evidence="1" type="ORF">BAUCODRAFT_485073</name>
</gene>
<dbReference type="KEGG" id="bcom:BAUCODRAFT_485073"/>
<dbReference type="Proteomes" id="UP000011761">
    <property type="component" value="Unassembled WGS sequence"/>
</dbReference>
<organism evidence="1 2">
    <name type="scientific">Baudoinia panamericana (strain UAMH 10762)</name>
    <name type="common">Angels' share fungus</name>
    <name type="synonym">Baudoinia compniacensis (strain UAMH 10762)</name>
    <dbReference type="NCBI Taxonomy" id="717646"/>
    <lineage>
        <taxon>Eukaryota</taxon>
        <taxon>Fungi</taxon>
        <taxon>Dikarya</taxon>
        <taxon>Ascomycota</taxon>
        <taxon>Pezizomycotina</taxon>
        <taxon>Dothideomycetes</taxon>
        <taxon>Dothideomycetidae</taxon>
        <taxon>Mycosphaerellales</taxon>
        <taxon>Teratosphaeriaceae</taxon>
        <taxon>Baudoinia</taxon>
    </lineage>
</organism>
<name>M2LQF4_BAUPA</name>
<dbReference type="HOGENOM" id="CLU_2721837_0_0_1"/>
<protein>
    <submittedName>
        <fullName evidence="1">Uncharacterized protein</fullName>
    </submittedName>
</protein>
<reference evidence="1 2" key="1">
    <citation type="journal article" date="2012" name="PLoS Pathog.">
        <title>Diverse lifestyles and strategies of plant pathogenesis encoded in the genomes of eighteen Dothideomycetes fungi.</title>
        <authorList>
            <person name="Ohm R.A."/>
            <person name="Feau N."/>
            <person name="Henrissat B."/>
            <person name="Schoch C.L."/>
            <person name="Horwitz B.A."/>
            <person name="Barry K.W."/>
            <person name="Condon B.J."/>
            <person name="Copeland A.C."/>
            <person name="Dhillon B."/>
            <person name="Glaser F."/>
            <person name="Hesse C.N."/>
            <person name="Kosti I."/>
            <person name="LaButti K."/>
            <person name="Lindquist E.A."/>
            <person name="Lucas S."/>
            <person name="Salamov A.A."/>
            <person name="Bradshaw R.E."/>
            <person name="Ciuffetti L."/>
            <person name="Hamelin R.C."/>
            <person name="Kema G.H.J."/>
            <person name="Lawrence C."/>
            <person name="Scott J.A."/>
            <person name="Spatafora J.W."/>
            <person name="Turgeon B.G."/>
            <person name="de Wit P.J.G.M."/>
            <person name="Zhong S."/>
            <person name="Goodwin S.B."/>
            <person name="Grigoriev I.V."/>
        </authorList>
    </citation>
    <scope>NUCLEOTIDE SEQUENCE [LARGE SCALE GENOMIC DNA]</scope>
    <source>
        <strain evidence="1 2">UAMH 10762</strain>
    </source>
</reference>
<dbReference type="AlphaFoldDB" id="M2LQF4"/>